<protein>
    <recommendedName>
        <fullName evidence="4">Secreted protein</fullName>
    </recommendedName>
</protein>
<keyword evidence="1" id="KW-0732">Signal</keyword>
<proteinExistence type="predicted"/>
<organism evidence="2 3">
    <name type="scientific">Collybiopsis confluens</name>
    <dbReference type="NCBI Taxonomy" id="2823264"/>
    <lineage>
        <taxon>Eukaryota</taxon>
        <taxon>Fungi</taxon>
        <taxon>Dikarya</taxon>
        <taxon>Basidiomycota</taxon>
        <taxon>Agaricomycotina</taxon>
        <taxon>Agaricomycetes</taxon>
        <taxon>Agaricomycetidae</taxon>
        <taxon>Agaricales</taxon>
        <taxon>Marasmiineae</taxon>
        <taxon>Omphalotaceae</taxon>
        <taxon>Collybiopsis</taxon>
    </lineage>
</organism>
<comment type="caution">
    <text evidence="2">The sequence shown here is derived from an EMBL/GenBank/DDBJ whole genome shotgun (WGS) entry which is preliminary data.</text>
</comment>
<evidence type="ECO:0008006" key="4">
    <source>
        <dbReference type="Google" id="ProtNLM"/>
    </source>
</evidence>
<feature type="signal peptide" evidence="1">
    <location>
        <begin position="1"/>
        <end position="25"/>
    </location>
</feature>
<sequence>MLFAKMKALQAIVLVTATLVNVSLGAFNQCLDPKTKQTIAVTDLCAKYSTPTNDVFGVGQTVDGVCELFYYYYPGGRKNNQNCIPHGGLQETSEGIFCKAASCSLYRNDPTCAGEPTILGAPAQVPFGPGTPLPLLNIWGPFIGTTATCEPGTNVLPQ</sequence>
<dbReference type="Proteomes" id="UP000518752">
    <property type="component" value="Unassembled WGS sequence"/>
</dbReference>
<dbReference type="OrthoDB" id="10334632at2759"/>
<evidence type="ECO:0000313" key="2">
    <source>
        <dbReference type="EMBL" id="KAF5389870.1"/>
    </source>
</evidence>
<accession>A0A8H5MCY7</accession>
<dbReference type="EMBL" id="JAACJN010000019">
    <property type="protein sequence ID" value="KAF5389870.1"/>
    <property type="molecule type" value="Genomic_DNA"/>
</dbReference>
<reference evidence="2 3" key="1">
    <citation type="journal article" date="2020" name="ISME J.">
        <title>Uncovering the hidden diversity of litter-decomposition mechanisms in mushroom-forming fungi.</title>
        <authorList>
            <person name="Floudas D."/>
            <person name="Bentzer J."/>
            <person name="Ahren D."/>
            <person name="Johansson T."/>
            <person name="Persson P."/>
            <person name="Tunlid A."/>
        </authorList>
    </citation>
    <scope>NUCLEOTIDE SEQUENCE [LARGE SCALE GENOMIC DNA]</scope>
    <source>
        <strain evidence="2 3">CBS 406.79</strain>
    </source>
</reference>
<feature type="chain" id="PRO_5034707165" description="Secreted protein" evidence="1">
    <location>
        <begin position="26"/>
        <end position="158"/>
    </location>
</feature>
<name>A0A8H5MCY7_9AGAR</name>
<evidence type="ECO:0000256" key="1">
    <source>
        <dbReference type="SAM" id="SignalP"/>
    </source>
</evidence>
<evidence type="ECO:0000313" key="3">
    <source>
        <dbReference type="Proteomes" id="UP000518752"/>
    </source>
</evidence>
<keyword evidence="3" id="KW-1185">Reference proteome</keyword>
<dbReference type="AlphaFoldDB" id="A0A8H5MCY7"/>
<gene>
    <name evidence="2" type="ORF">D9757_003623</name>
</gene>